<feature type="domain" description="G5" evidence="2">
    <location>
        <begin position="1"/>
        <end position="46"/>
    </location>
</feature>
<keyword evidence="4" id="KW-1185">Reference proteome</keyword>
<proteinExistence type="predicted"/>
<dbReference type="RefSeq" id="WP_006308754.1">
    <property type="nucleotide sequence ID" value="NZ_JH601133.1"/>
</dbReference>
<dbReference type="PROSITE" id="PS51109">
    <property type="entry name" value="G5"/>
    <property type="match status" value="2"/>
</dbReference>
<comment type="caution">
    <text evidence="3">The sequence shown here is derived from an EMBL/GenBank/DDBJ whole genome shotgun (WGS) entry which is preliminary data.</text>
</comment>
<protein>
    <recommendedName>
        <fullName evidence="2">G5 domain-containing protein</fullName>
    </recommendedName>
</protein>
<dbReference type="Pfam" id="PF07501">
    <property type="entry name" value="G5"/>
    <property type="match status" value="1"/>
</dbReference>
<evidence type="ECO:0000259" key="2">
    <source>
        <dbReference type="PROSITE" id="PS51109"/>
    </source>
</evidence>
<evidence type="ECO:0000256" key="1">
    <source>
        <dbReference type="ARBA" id="ARBA00022729"/>
    </source>
</evidence>
<evidence type="ECO:0000313" key="4">
    <source>
        <dbReference type="Proteomes" id="UP000006190"/>
    </source>
</evidence>
<dbReference type="Gene3D" id="2.20.230.10">
    <property type="entry name" value="Resuscitation-promoting factor rpfb"/>
    <property type="match status" value="1"/>
</dbReference>
<feature type="domain" description="G5" evidence="2">
    <location>
        <begin position="41"/>
        <end position="122"/>
    </location>
</feature>
<dbReference type="InterPro" id="IPR011098">
    <property type="entry name" value="G5_dom"/>
</dbReference>
<dbReference type="AlphaFoldDB" id="H3NIN8"/>
<feature type="non-terminal residue" evidence="3">
    <location>
        <position position="1"/>
    </location>
</feature>
<dbReference type="EMBL" id="AGEG01000009">
    <property type="protein sequence ID" value="EHR37166.1"/>
    <property type="molecule type" value="Genomic_DNA"/>
</dbReference>
<gene>
    <name evidence="3" type="ORF">HMPREF9708_00727</name>
</gene>
<sequence length="424" mass="48104">EPGSPKVTEITEEITYERGKEVSRKMINREVIDEGTAAIKYTGIKRVETITETETLTPETERRENPDLYEGTERVIQEGKEGSVTKEYEVTYIKGKETNRQEVRVVERVDPVTEIIEVGTKKDQLVKWTVDYGTPEPSEEALGNVLSVYDKMAKDVDEFGTNYQFGAMTIALNPNNSERTQKFYLDALAEYSNNKKKIVLASILDYYRKSKDDETIIVEDIVKASKGNTGGFYETLVLAAAEKLGITEVQSGQTAEQYKRLMVNNMMNKDMFGGKNLYKDVMNNGDFGAYAPRLDAKNTAMETLNNLNSLLDHWQESFKTITNDETITREDTLARMLEYYRQVSGQSEATLREAIEDLANYSFSQEGMKAMVNHYDSMLEPLSDIEAYKKVMTITKQGETKESNLNFFTDTVLEILNNLGIPAN</sequence>
<evidence type="ECO:0000313" key="3">
    <source>
        <dbReference type="EMBL" id="EHR37166.1"/>
    </source>
</evidence>
<accession>H3NIN8</accession>
<dbReference type="eggNOG" id="COG3583">
    <property type="taxonomic scope" value="Bacteria"/>
</dbReference>
<name>H3NIN8_9LACT</name>
<keyword evidence="1" id="KW-0732">Signal</keyword>
<dbReference type="HOGENOM" id="CLU_648164_0_0_9"/>
<dbReference type="Proteomes" id="UP000006190">
    <property type="component" value="Unassembled WGS sequence"/>
</dbReference>
<organism evidence="3 4">
    <name type="scientific">Facklamia languida CCUG 37842</name>
    <dbReference type="NCBI Taxonomy" id="883113"/>
    <lineage>
        <taxon>Bacteria</taxon>
        <taxon>Bacillati</taxon>
        <taxon>Bacillota</taxon>
        <taxon>Bacilli</taxon>
        <taxon>Lactobacillales</taxon>
        <taxon>Aerococcaceae</taxon>
        <taxon>Facklamia</taxon>
    </lineage>
</organism>
<dbReference type="SMART" id="SM01208">
    <property type="entry name" value="G5"/>
    <property type="match status" value="1"/>
</dbReference>
<reference evidence="3 4" key="1">
    <citation type="submission" date="2012-01" db="EMBL/GenBank/DDBJ databases">
        <title>The Genome Sequence of Facklamia languida CCUG 37842.</title>
        <authorList>
            <consortium name="The Broad Institute Genome Sequencing Platform"/>
            <person name="Earl A."/>
            <person name="Ward D."/>
            <person name="Feldgarden M."/>
            <person name="Gevers D."/>
            <person name="Huys G."/>
            <person name="Young S.K."/>
            <person name="Zeng Q."/>
            <person name="Gargeya S."/>
            <person name="Fitzgerald M."/>
            <person name="Haas B."/>
            <person name="Abouelleil A."/>
            <person name="Alvarado L."/>
            <person name="Arachchi H.M."/>
            <person name="Berlin A."/>
            <person name="Chapman S.B."/>
            <person name="Gearin G."/>
            <person name="Goldberg J."/>
            <person name="Griggs A."/>
            <person name="Gujja S."/>
            <person name="Hansen M."/>
            <person name="Heiman D."/>
            <person name="Howarth C."/>
            <person name="Larimer J."/>
            <person name="Lui A."/>
            <person name="MacDonald P.J.P."/>
            <person name="McCowen C."/>
            <person name="Montmayeur A."/>
            <person name="Murphy C."/>
            <person name="Neiman D."/>
            <person name="Pearson M."/>
            <person name="Priest M."/>
            <person name="Roberts A."/>
            <person name="Saif S."/>
            <person name="Shea T."/>
            <person name="Sisk P."/>
            <person name="Stolte C."/>
            <person name="Sykes S."/>
            <person name="Wortman J."/>
            <person name="Nusbaum C."/>
            <person name="Birren B."/>
        </authorList>
    </citation>
    <scope>NUCLEOTIDE SEQUENCE [LARGE SCALE GENOMIC DNA]</scope>
    <source>
        <strain evidence="3 4">CCUG 37842</strain>
    </source>
</reference>
<dbReference type="STRING" id="883113.HMPREF9708_00727"/>
<dbReference type="PATRIC" id="fig|883113.3.peg.725"/>